<dbReference type="PROSITE" id="PS50931">
    <property type="entry name" value="HTH_LYSR"/>
    <property type="match status" value="1"/>
</dbReference>
<reference evidence="6 7" key="1">
    <citation type="submission" date="2021-01" db="EMBL/GenBank/DDBJ databases">
        <title>Whole genome shotgun sequence of Planotetraspora kaengkrachanensis NBRC 104272.</title>
        <authorList>
            <person name="Komaki H."/>
            <person name="Tamura T."/>
        </authorList>
    </citation>
    <scope>NUCLEOTIDE SEQUENCE [LARGE SCALE GENOMIC DNA]</scope>
    <source>
        <strain evidence="6 7">NBRC 104272</strain>
    </source>
</reference>
<evidence type="ECO:0000256" key="4">
    <source>
        <dbReference type="ARBA" id="ARBA00023163"/>
    </source>
</evidence>
<dbReference type="FunFam" id="1.10.10.10:FF:000001">
    <property type="entry name" value="LysR family transcriptional regulator"/>
    <property type="match status" value="1"/>
</dbReference>
<dbReference type="PANTHER" id="PTHR30419">
    <property type="entry name" value="HTH-TYPE TRANSCRIPTIONAL REGULATOR YBHD"/>
    <property type="match status" value="1"/>
</dbReference>
<evidence type="ECO:0000256" key="1">
    <source>
        <dbReference type="ARBA" id="ARBA00009437"/>
    </source>
</evidence>
<dbReference type="InterPro" id="IPR036390">
    <property type="entry name" value="WH_DNA-bd_sf"/>
</dbReference>
<keyword evidence="3" id="KW-0238">DNA-binding</keyword>
<name>A0A8J3LS89_9ACTN</name>
<dbReference type="Pfam" id="PF00126">
    <property type="entry name" value="HTH_1"/>
    <property type="match status" value="1"/>
</dbReference>
<evidence type="ECO:0000313" key="6">
    <source>
        <dbReference type="EMBL" id="GIG77152.1"/>
    </source>
</evidence>
<dbReference type="GO" id="GO:0005829">
    <property type="term" value="C:cytosol"/>
    <property type="evidence" value="ECO:0007669"/>
    <property type="project" value="TreeGrafter"/>
</dbReference>
<dbReference type="EMBL" id="BONV01000001">
    <property type="protein sequence ID" value="GIG77152.1"/>
    <property type="molecule type" value="Genomic_DNA"/>
</dbReference>
<comment type="caution">
    <text evidence="6">The sequence shown here is derived from an EMBL/GenBank/DDBJ whole genome shotgun (WGS) entry which is preliminary data.</text>
</comment>
<evidence type="ECO:0000313" key="7">
    <source>
        <dbReference type="Proteomes" id="UP000630097"/>
    </source>
</evidence>
<comment type="similarity">
    <text evidence="1">Belongs to the LysR transcriptional regulatory family.</text>
</comment>
<keyword evidence="4" id="KW-0804">Transcription</keyword>
<dbReference type="SUPFAM" id="SSF46785">
    <property type="entry name" value="Winged helix' DNA-binding domain"/>
    <property type="match status" value="1"/>
</dbReference>
<dbReference type="Gene3D" id="1.10.10.10">
    <property type="entry name" value="Winged helix-like DNA-binding domain superfamily/Winged helix DNA-binding domain"/>
    <property type="match status" value="1"/>
</dbReference>
<dbReference type="CDD" id="cd05466">
    <property type="entry name" value="PBP2_LTTR_substrate"/>
    <property type="match status" value="1"/>
</dbReference>
<dbReference type="InterPro" id="IPR000847">
    <property type="entry name" value="LysR_HTH_N"/>
</dbReference>
<evidence type="ECO:0000256" key="2">
    <source>
        <dbReference type="ARBA" id="ARBA00023015"/>
    </source>
</evidence>
<dbReference type="GO" id="GO:0003677">
    <property type="term" value="F:DNA binding"/>
    <property type="evidence" value="ECO:0007669"/>
    <property type="project" value="UniProtKB-KW"/>
</dbReference>
<gene>
    <name evidence="6" type="ORF">Pka01_02790</name>
</gene>
<evidence type="ECO:0000259" key="5">
    <source>
        <dbReference type="PROSITE" id="PS50931"/>
    </source>
</evidence>
<dbReference type="Pfam" id="PF03466">
    <property type="entry name" value="LysR_substrate"/>
    <property type="match status" value="1"/>
</dbReference>
<proteinExistence type="inferred from homology"/>
<dbReference type="RefSeq" id="WP_239114623.1">
    <property type="nucleotide sequence ID" value="NZ_BAABHH010000001.1"/>
</dbReference>
<keyword evidence="2" id="KW-0805">Transcription regulation</keyword>
<sequence length="322" mass="35620">MLLRQLEYLVALARERHFARAAAACHVSQPSLSAAIRKLERELGVPLVRRGRRFAGLTPEGDRVLLWAYRILAECDGLRDDLSVMRESLSGTLRMGAIPTALTAASLLTTPFCERHPHARVSLSSLSSREINRQLAEFEIDVAMTYLDDEELGSVRASPLYEERYLLLTPDDGALAGRDVVRWAEVAALPLCLLAPEMRNRRILDSIFRAAGAVAVPAIETDTVSALYAHVATHRWSSVIAHAWLYMFGVPDGMRVVRMEQPAQVPRVGLVVADRSPEPVLATALLETTRGLDLRDTLDRLLRDHLAPLPTAVPPQARTENS</sequence>
<dbReference type="InterPro" id="IPR050950">
    <property type="entry name" value="HTH-type_LysR_regulators"/>
</dbReference>
<accession>A0A8J3LS89</accession>
<evidence type="ECO:0000256" key="3">
    <source>
        <dbReference type="ARBA" id="ARBA00023125"/>
    </source>
</evidence>
<dbReference type="Proteomes" id="UP000630097">
    <property type="component" value="Unassembled WGS sequence"/>
</dbReference>
<keyword evidence="7" id="KW-1185">Reference proteome</keyword>
<dbReference type="Gene3D" id="3.40.190.290">
    <property type="match status" value="1"/>
</dbReference>
<dbReference type="PANTHER" id="PTHR30419:SF31">
    <property type="entry name" value="BLR3139 PROTEIN"/>
    <property type="match status" value="1"/>
</dbReference>
<dbReference type="InterPro" id="IPR036388">
    <property type="entry name" value="WH-like_DNA-bd_sf"/>
</dbReference>
<dbReference type="GO" id="GO:0003700">
    <property type="term" value="F:DNA-binding transcription factor activity"/>
    <property type="evidence" value="ECO:0007669"/>
    <property type="project" value="InterPro"/>
</dbReference>
<dbReference type="PRINTS" id="PR00039">
    <property type="entry name" value="HTHLYSR"/>
</dbReference>
<organism evidence="6 7">
    <name type="scientific">Planotetraspora kaengkrachanensis</name>
    <dbReference type="NCBI Taxonomy" id="575193"/>
    <lineage>
        <taxon>Bacteria</taxon>
        <taxon>Bacillati</taxon>
        <taxon>Actinomycetota</taxon>
        <taxon>Actinomycetes</taxon>
        <taxon>Streptosporangiales</taxon>
        <taxon>Streptosporangiaceae</taxon>
        <taxon>Planotetraspora</taxon>
    </lineage>
</organism>
<protein>
    <submittedName>
        <fullName evidence="6">LysR family transcriptional regulator</fullName>
    </submittedName>
</protein>
<dbReference type="AlphaFoldDB" id="A0A8J3LS89"/>
<dbReference type="SUPFAM" id="SSF53850">
    <property type="entry name" value="Periplasmic binding protein-like II"/>
    <property type="match status" value="1"/>
</dbReference>
<dbReference type="InterPro" id="IPR005119">
    <property type="entry name" value="LysR_subst-bd"/>
</dbReference>
<feature type="domain" description="HTH lysR-type" evidence="5">
    <location>
        <begin position="1"/>
        <end position="58"/>
    </location>
</feature>